<protein>
    <submittedName>
        <fullName evidence="1">Uncharacterized protein</fullName>
    </submittedName>
</protein>
<sequence>MDHEDVVSLTGLNTICRYQELTKIADKSLQNYAARTRELFGPVAKSFDDDKNAEWLIRSYLALKFVLASTVLGTSANHADNENLKITLPYLNYYTMLNCTRAFIFTLPCVEWKDEKSIEMTHQNIINTAGDKLRRVDGSIALAIKSRLLIGQKQRELFSYRFPATGLSVFKDDLIKVEEAIETARFLAELAQFNLSCLEAAVRKHTELSFKVGGQDNLWDLMRYNTKTQELIDDDDYHRVGYFVRKYRYPSELVSLGTHGLLEDFFGAWVSEDENSQGYNPDEDWNLLLDFQ</sequence>
<dbReference type="STRING" id="1508389.SAMN05444003_2132"/>
<name>A0A1M5QIL2_9RHOB</name>
<dbReference type="Proteomes" id="UP000184074">
    <property type="component" value="Unassembled WGS sequence"/>
</dbReference>
<reference evidence="1 2" key="1">
    <citation type="submission" date="2016-11" db="EMBL/GenBank/DDBJ databases">
        <authorList>
            <person name="Jaros S."/>
            <person name="Januszkiewicz K."/>
            <person name="Wedrychowicz H."/>
        </authorList>
    </citation>
    <scope>NUCLEOTIDE SEQUENCE [LARGE SCALE GENOMIC DNA]</scope>
    <source>
        <strain evidence="1 2">DSM 28715</strain>
    </source>
</reference>
<dbReference type="RefSeq" id="WP_207548146.1">
    <property type="nucleotide sequence ID" value="NZ_FQXB01000003.1"/>
</dbReference>
<evidence type="ECO:0000313" key="2">
    <source>
        <dbReference type="Proteomes" id="UP000184074"/>
    </source>
</evidence>
<dbReference type="AlphaFoldDB" id="A0A1M5QIL2"/>
<accession>A0A1M5QIL2</accession>
<keyword evidence="2" id="KW-1185">Reference proteome</keyword>
<proteinExistence type="predicted"/>
<dbReference type="EMBL" id="FQXB01000003">
    <property type="protein sequence ID" value="SHH13716.1"/>
    <property type="molecule type" value="Genomic_DNA"/>
</dbReference>
<organism evidence="1 2">
    <name type="scientific">Cognatiyoonia sediminum</name>
    <dbReference type="NCBI Taxonomy" id="1508389"/>
    <lineage>
        <taxon>Bacteria</taxon>
        <taxon>Pseudomonadati</taxon>
        <taxon>Pseudomonadota</taxon>
        <taxon>Alphaproteobacteria</taxon>
        <taxon>Rhodobacterales</taxon>
        <taxon>Paracoccaceae</taxon>
        <taxon>Cognatiyoonia</taxon>
    </lineage>
</organism>
<evidence type="ECO:0000313" key="1">
    <source>
        <dbReference type="EMBL" id="SHH13716.1"/>
    </source>
</evidence>
<gene>
    <name evidence="1" type="ORF">SAMN05444003_2132</name>
</gene>